<gene>
    <name evidence="1" type="ORF">NDU88_007667</name>
</gene>
<protein>
    <submittedName>
        <fullName evidence="1">Uncharacterized protein</fullName>
    </submittedName>
</protein>
<dbReference type="EMBL" id="JANPWB010000006">
    <property type="protein sequence ID" value="KAJ1182477.1"/>
    <property type="molecule type" value="Genomic_DNA"/>
</dbReference>
<name>A0AAV7U4D4_PLEWA</name>
<dbReference type="Proteomes" id="UP001066276">
    <property type="component" value="Chromosome 3_2"/>
</dbReference>
<keyword evidence="2" id="KW-1185">Reference proteome</keyword>
<accession>A0AAV7U4D4</accession>
<organism evidence="1 2">
    <name type="scientific">Pleurodeles waltl</name>
    <name type="common">Iberian ribbed newt</name>
    <dbReference type="NCBI Taxonomy" id="8319"/>
    <lineage>
        <taxon>Eukaryota</taxon>
        <taxon>Metazoa</taxon>
        <taxon>Chordata</taxon>
        <taxon>Craniata</taxon>
        <taxon>Vertebrata</taxon>
        <taxon>Euteleostomi</taxon>
        <taxon>Amphibia</taxon>
        <taxon>Batrachia</taxon>
        <taxon>Caudata</taxon>
        <taxon>Salamandroidea</taxon>
        <taxon>Salamandridae</taxon>
        <taxon>Pleurodelinae</taxon>
        <taxon>Pleurodeles</taxon>
    </lineage>
</organism>
<sequence>MYAARTLRHIRGGDTLVFWEYHWVKHWLQGVDILAVADSIRGKDGVSQEAKNSFHSHKAPFIHIILSTSFLWGNKNVHSRLLPKRLEVAVKRSAPPSHLLASTESRAIKSSCPEPTFTAGLRGTGITHRCCPRRWQGSMNGARRWKPALGSPGDEAAGARSRCARARSINPPPVQGSGQTEEKSLLIHLCKRLQGQAVGMGAISLKLRGVTFIS</sequence>
<evidence type="ECO:0000313" key="2">
    <source>
        <dbReference type="Proteomes" id="UP001066276"/>
    </source>
</evidence>
<evidence type="ECO:0000313" key="1">
    <source>
        <dbReference type="EMBL" id="KAJ1182477.1"/>
    </source>
</evidence>
<proteinExistence type="predicted"/>
<dbReference type="AlphaFoldDB" id="A0AAV7U4D4"/>
<reference evidence="1" key="1">
    <citation type="journal article" date="2022" name="bioRxiv">
        <title>Sequencing and chromosome-scale assembly of the giantPleurodeles waltlgenome.</title>
        <authorList>
            <person name="Brown T."/>
            <person name="Elewa A."/>
            <person name="Iarovenko S."/>
            <person name="Subramanian E."/>
            <person name="Araus A.J."/>
            <person name="Petzold A."/>
            <person name="Susuki M."/>
            <person name="Suzuki K.-i.T."/>
            <person name="Hayashi T."/>
            <person name="Toyoda A."/>
            <person name="Oliveira C."/>
            <person name="Osipova E."/>
            <person name="Leigh N.D."/>
            <person name="Simon A."/>
            <person name="Yun M.H."/>
        </authorList>
    </citation>
    <scope>NUCLEOTIDE SEQUENCE</scope>
    <source>
        <strain evidence="1">20211129_DDA</strain>
        <tissue evidence="1">Liver</tissue>
    </source>
</reference>
<comment type="caution">
    <text evidence="1">The sequence shown here is derived from an EMBL/GenBank/DDBJ whole genome shotgun (WGS) entry which is preliminary data.</text>
</comment>